<dbReference type="InterPro" id="IPR036188">
    <property type="entry name" value="FAD/NAD-bd_sf"/>
</dbReference>
<dbReference type="PIRSF" id="PIRSF000350">
    <property type="entry name" value="Mercury_reductase_MerA"/>
    <property type="match status" value="1"/>
</dbReference>
<evidence type="ECO:0000256" key="8">
    <source>
        <dbReference type="ARBA" id="ARBA00022827"/>
    </source>
</evidence>
<dbReference type="EC" id="1.8.1.4" evidence="3 17"/>
<evidence type="ECO:0000256" key="7">
    <source>
        <dbReference type="ARBA" id="ARBA00022823"/>
    </source>
</evidence>
<evidence type="ECO:0000256" key="6">
    <source>
        <dbReference type="ARBA" id="ARBA00022630"/>
    </source>
</evidence>
<evidence type="ECO:0000256" key="12">
    <source>
        <dbReference type="ARBA" id="ARBA00023284"/>
    </source>
</evidence>
<comment type="miscellaneous">
    <text evidence="17">The active site is a redox-active disulfide bond.</text>
</comment>
<name>A0AAU7VKY1_9FIRM</name>
<feature type="binding site" evidence="15">
    <location>
        <begin position="247"/>
        <end position="249"/>
    </location>
    <ligand>
        <name>FAD</name>
        <dbReference type="ChEBI" id="CHEBI:57692"/>
    </ligand>
</feature>
<dbReference type="PROSITE" id="PS50968">
    <property type="entry name" value="BIOTINYL_LIPOYL"/>
    <property type="match status" value="1"/>
</dbReference>
<evidence type="ECO:0000259" key="18">
    <source>
        <dbReference type="PROSITE" id="PS50968"/>
    </source>
</evidence>
<organism evidence="19">
    <name type="scientific">Proteinivorax tanatarense</name>
    <dbReference type="NCBI Taxonomy" id="1260629"/>
    <lineage>
        <taxon>Bacteria</taxon>
        <taxon>Bacillati</taxon>
        <taxon>Bacillota</taxon>
        <taxon>Clostridia</taxon>
        <taxon>Eubacteriales</taxon>
        <taxon>Proteinivoracaceae</taxon>
        <taxon>Proteinivorax</taxon>
    </lineage>
</organism>
<dbReference type="SUPFAM" id="SSF51905">
    <property type="entry name" value="FAD/NAD(P)-binding domain"/>
    <property type="match status" value="1"/>
</dbReference>
<keyword evidence="10 15" id="KW-0520">NAD</keyword>
<evidence type="ECO:0000256" key="13">
    <source>
        <dbReference type="ARBA" id="ARBA00049187"/>
    </source>
</evidence>
<feature type="binding site" evidence="15">
    <location>
        <begin position="284"/>
        <end position="291"/>
    </location>
    <ligand>
        <name>NAD(+)</name>
        <dbReference type="ChEBI" id="CHEBI:57540"/>
    </ligand>
</feature>
<feature type="binding site" evidence="15">
    <location>
        <position position="375"/>
    </location>
    <ligand>
        <name>NAD(+)</name>
        <dbReference type="ChEBI" id="CHEBI:57540"/>
    </ligand>
</feature>
<evidence type="ECO:0000256" key="3">
    <source>
        <dbReference type="ARBA" id="ARBA00012608"/>
    </source>
</evidence>
<dbReference type="InterPro" id="IPR006258">
    <property type="entry name" value="Lipoamide_DH"/>
</dbReference>
<dbReference type="PANTHER" id="PTHR22912:SF217">
    <property type="entry name" value="DIHYDROLIPOYL DEHYDROGENASE"/>
    <property type="match status" value="1"/>
</dbReference>
<dbReference type="SUPFAM" id="SSF51230">
    <property type="entry name" value="Single hybrid motif"/>
    <property type="match status" value="1"/>
</dbReference>
<feature type="active site" description="Proton acceptor" evidence="14">
    <location>
        <position position="548"/>
    </location>
</feature>
<feature type="binding site" evidence="15">
    <location>
        <position position="156"/>
    </location>
    <ligand>
        <name>FAD</name>
        <dbReference type="ChEBI" id="CHEBI:57692"/>
    </ligand>
</feature>
<keyword evidence="15" id="KW-0547">Nucleotide-binding</keyword>
<dbReference type="InterPro" id="IPR023753">
    <property type="entry name" value="FAD/NAD-binding_dom"/>
</dbReference>
<dbReference type="Pfam" id="PF00364">
    <property type="entry name" value="Biotin_lipoyl"/>
    <property type="match status" value="1"/>
</dbReference>
<dbReference type="CDD" id="cd06849">
    <property type="entry name" value="lipoyl_domain"/>
    <property type="match status" value="1"/>
</dbReference>
<feature type="binding site" evidence="15">
    <location>
        <begin position="422"/>
        <end position="425"/>
    </location>
    <ligand>
        <name>FAD</name>
        <dbReference type="ChEBI" id="CHEBI:57692"/>
    </ligand>
</feature>
<dbReference type="PANTHER" id="PTHR22912">
    <property type="entry name" value="DISULFIDE OXIDOREDUCTASE"/>
    <property type="match status" value="1"/>
</dbReference>
<dbReference type="InterPro" id="IPR050151">
    <property type="entry name" value="Class-I_Pyr_Nuc-Dis_Oxidored"/>
</dbReference>
<dbReference type="Pfam" id="PF07992">
    <property type="entry name" value="Pyr_redox_2"/>
    <property type="match status" value="1"/>
</dbReference>
<comment type="catalytic activity">
    <reaction evidence="13 17">
        <text>N(6)-[(R)-dihydrolipoyl]-L-lysyl-[protein] + NAD(+) = N(6)-[(R)-lipoyl]-L-lysyl-[protein] + NADH + H(+)</text>
        <dbReference type="Rhea" id="RHEA:15045"/>
        <dbReference type="Rhea" id="RHEA-COMP:10474"/>
        <dbReference type="Rhea" id="RHEA-COMP:10475"/>
        <dbReference type="ChEBI" id="CHEBI:15378"/>
        <dbReference type="ChEBI" id="CHEBI:57540"/>
        <dbReference type="ChEBI" id="CHEBI:57945"/>
        <dbReference type="ChEBI" id="CHEBI:83099"/>
        <dbReference type="ChEBI" id="CHEBI:83100"/>
        <dbReference type="EC" id="1.8.1.4"/>
    </reaction>
</comment>
<reference evidence="19" key="1">
    <citation type="journal article" date="2013" name="Extremophiles">
        <title>Proteinivorax tanatarense gen. nov., sp. nov., an anaerobic, haloalkaliphilic, proteolytic bacterium isolated from a decaying algal bloom, and proposal of Proteinivoraceae fam. nov.</title>
        <authorList>
            <person name="Kevbrin V."/>
            <person name="Boltyanskaya Y."/>
            <person name="Zhilina T."/>
            <person name="Kolganova T."/>
            <person name="Lavrentjeva E."/>
            <person name="Kuznetsov B."/>
        </authorList>
    </citation>
    <scope>NUCLEOTIDE SEQUENCE</scope>
    <source>
        <strain evidence="19">Z-910T</strain>
    </source>
</reference>
<dbReference type="PRINTS" id="PR00368">
    <property type="entry name" value="FADPNR"/>
</dbReference>
<dbReference type="GO" id="GO:0050660">
    <property type="term" value="F:flavin adenine dinucleotide binding"/>
    <property type="evidence" value="ECO:0007669"/>
    <property type="project" value="InterPro"/>
</dbReference>
<feature type="binding site" evidence="15">
    <location>
        <position position="307"/>
    </location>
    <ligand>
        <name>NAD(+)</name>
        <dbReference type="ChEBI" id="CHEBI:57540"/>
    </ligand>
</feature>
<evidence type="ECO:0000256" key="14">
    <source>
        <dbReference type="PIRSR" id="PIRSR000350-2"/>
    </source>
</evidence>
<keyword evidence="5" id="KW-0963">Cytoplasm</keyword>
<comment type="cofactor">
    <cofactor evidence="15 17">
        <name>FAD</name>
        <dbReference type="ChEBI" id="CHEBI:57692"/>
    </cofactor>
    <text evidence="15 17">Binds 1 FAD per subunit.</text>
</comment>
<evidence type="ECO:0000256" key="4">
    <source>
        <dbReference type="ARBA" id="ARBA00016961"/>
    </source>
</evidence>
<dbReference type="InterPro" id="IPR012999">
    <property type="entry name" value="Pyr_OxRdtase_I_AS"/>
</dbReference>
<evidence type="ECO:0000256" key="15">
    <source>
        <dbReference type="PIRSR" id="PIRSR000350-3"/>
    </source>
</evidence>
<feature type="disulfide bond" description="Redox-active" evidence="16">
    <location>
        <begin position="147"/>
        <end position="152"/>
    </location>
</feature>
<dbReference type="PRINTS" id="PR00411">
    <property type="entry name" value="PNDRDTASEI"/>
</dbReference>
<evidence type="ECO:0000256" key="16">
    <source>
        <dbReference type="PIRSR" id="PIRSR000350-4"/>
    </source>
</evidence>
<accession>A0AAU7VKY1</accession>
<feature type="binding site" evidence="15">
    <location>
        <position position="219"/>
    </location>
    <ligand>
        <name>FAD</name>
        <dbReference type="ChEBI" id="CHEBI:57692"/>
    </ligand>
</feature>
<keyword evidence="7" id="KW-0450">Lipoyl</keyword>
<evidence type="ECO:0000256" key="1">
    <source>
        <dbReference type="ARBA" id="ARBA00004496"/>
    </source>
</evidence>
<dbReference type="InterPro" id="IPR016156">
    <property type="entry name" value="FAD/NAD-linked_Rdtase_dimer_sf"/>
</dbReference>
<dbReference type="GO" id="GO:0004148">
    <property type="term" value="F:dihydrolipoyl dehydrogenase (NADH) activity"/>
    <property type="evidence" value="ECO:0007669"/>
    <property type="project" value="UniProtKB-EC"/>
</dbReference>
<dbReference type="SUPFAM" id="SSF55424">
    <property type="entry name" value="FAD/NAD-linked reductases, dimerisation (C-terminal) domain"/>
    <property type="match status" value="1"/>
</dbReference>
<dbReference type="InterPro" id="IPR011053">
    <property type="entry name" value="Single_hybrid_motif"/>
</dbReference>
<evidence type="ECO:0000256" key="17">
    <source>
        <dbReference type="RuleBase" id="RU003692"/>
    </source>
</evidence>
<dbReference type="InterPro" id="IPR003016">
    <property type="entry name" value="2-oxoA_DH_lipoyl-BS"/>
</dbReference>
<dbReference type="FunFam" id="3.30.390.30:FF:000001">
    <property type="entry name" value="Dihydrolipoyl dehydrogenase"/>
    <property type="match status" value="1"/>
</dbReference>
<dbReference type="AlphaFoldDB" id="A0AAU7VKY1"/>
<keyword evidence="9 17" id="KW-0560">Oxidoreductase</keyword>
<evidence type="ECO:0000256" key="2">
    <source>
        <dbReference type="ARBA" id="ARBA00007532"/>
    </source>
</evidence>
<dbReference type="InterPro" id="IPR000089">
    <property type="entry name" value="Biotin_lipoyl"/>
</dbReference>
<protein>
    <recommendedName>
        <fullName evidence="4 17">Dihydrolipoyl dehydrogenase</fullName>
        <ecNumber evidence="3 17">1.8.1.4</ecNumber>
    </recommendedName>
</protein>
<keyword evidence="8 15" id="KW-0274">FAD</keyword>
<dbReference type="Gene3D" id="3.30.390.30">
    <property type="match status" value="1"/>
</dbReference>
<dbReference type="EMBL" id="CP158367">
    <property type="protein sequence ID" value="XBX74707.1"/>
    <property type="molecule type" value="Genomic_DNA"/>
</dbReference>
<proteinExistence type="inferred from homology"/>
<dbReference type="InterPro" id="IPR001100">
    <property type="entry name" value="Pyr_nuc-diS_OxRdtase"/>
</dbReference>
<keyword evidence="11" id="KW-1015">Disulfide bond</keyword>
<dbReference type="InterPro" id="IPR004099">
    <property type="entry name" value="Pyr_nucl-diS_OxRdtase_dimer"/>
</dbReference>
<keyword evidence="6 17" id="KW-0285">Flavoprotein</keyword>
<comment type="similarity">
    <text evidence="2 17">Belongs to the class-I pyridine nucleotide-disulfide oxidoreductase family.</text>
</comment>
<gene>
    <name evidence="19" type="primary">lpdA</name>
    <name evidence="19" type="ORF">PRVXT_002765</name>
</gene>
<dbReference type="PROSITE" id="PS00076">
    <property type="entry name" value="PYRIDINE_REDOX_1"/>
    <property type="match status" value="1"/>
</dbReference>
<dbReference type="GO" id="GO:0006103">
    <property type="term" value="P:2-oxoglutarate metabolic process"/>
    <property type="evidence" value="ECO:0007669"/>
    <property type="project" value="TreeGrafter"/>
</dbReference>
<feature type="domain" description="Lipoyl-binding" evidence="18">
    <location>
        <begin position="2"/>
        <end position="78"/>
    </location>
</feature>
<dbReference type="Pfam" id="PF02852">
    <property type="entry name" value="Pyr_redox_dim"/>
    <property type="match status" value="1"/>
</dbReference>
<evidence type="ECO:0000256" key="9">
    <source>
        <dbReference type="ARBA" id="ARBA00023002"/>
    </source>
</evidence>
<dbReference type="RefSeq" id="WP_350343456.1">
    <property type="nucleotide sequence ID" value="NZ_CP158367.1"/>
</dbReference>
<dbReference type="Gene3D" id="3.50.50.60">
    <property type="entry name" value="FAD/NAD(P)-binding domain"/>
    <property type="match status" value="2"/>
</dbReference>
<comment type="subcellular location">
    <subcellularLocation>
        <location evidence="1">Cytoplasm</location>
    </subcellularLocation>
</comment>
<evidence type="ECO:0000313" key="19">
    <source>
        <dbReference type="EMBL" id="XBX74707.1"/>
    </source>
</evidence>
<evidence type="ECO:0000256" key="5">
    <source>
        <dbReference type="ARBA" id="ARBA00022490"/>
    </source>
</evidence>
<reference evidence="19" key="2">
    <citation type="submission" date="2024-06" db="EMBL/GenBank/DDBJ databases">
        <authorList>
            <person name="Petrova K.O."/>
            <person name="Toshchakov S.V."/>
            <person name="Boltjanskaja Y.V."/>
            <person name="Kevbrin V."/>
        </authorList>
    </citation>
    <scope>NUCLEOTIDE SEQUENCE</scope>
    <source>
        <strain evidence="19">Z-910T</strain>
    </source>
</reference>
<sequence>MDFLVKIPEGTQGNDDQVTISKWAVKEGDVVSQGDLLLEIETEKVNLELEAEVSGTIKEILVQEGEVVNVDSAVCSIETEDNPAEKQDDAQSGMNYFGSLLNKREEKHKVDLCILGGGPGGYVAAIKAAKSGLKVALVEKDKMGGTCLNRGCIPTKALLQSANLLSQIQKAQKFGIQVNEVKGNYSEAIKYKDGVVSTLRNGVESLLKRHNVKVFVGEGKLISDRVITTETSDAKVEISAEHIILATGSKPKMPAIQGINSREVITSDDILSLENLPKSMVVIGGGVIGMELSFILRKFGVEITVIEAMDSILPSLNKKASEVVLKSAEKQGIKVITGVLAQEIASAANGGAVVSLTKDKEELKVYGEKVLMSIGREFNIQGIDPDKNKIELTEQGAVKVDEKLRTSVTNIYAIGDVIGGYMLAHEASHEAFVAVDNILNKENSMNYNLIPSAVFSDPEVAQVGLTEKQAEDKGYTIKTSNFPYGANGKVLTTQKTEGFVELIVDKDSNRILGGTVVGVGATEIIHQIAIAVTKELLVDDICSTVFAHPTVSESVFEAALGYFGEEIHI</sequence>
<evidence type="ECO:0000256" key="10">
    <source>
        <dbReference type="ARBA" id="ARBA00023027"/>
    </source>
</evidence>
<dbReference type="GO" id="GO:0005737">
    <property type="term" value="C:cytoplasm"/>
    <property type="evidence" value="ECO:0007669"/>
    <property type="project" value="UniProtKB-SubCell"/>
</dbReference>
<evidence type="ECO:0000256" key="11">
    <source>
        <dbReference type="ARBA" id="ARBA00023157"/>
    </source>
</evidence>
<dbReference type="PROSITE" id="PS00189">
    <property type="entry name" value="LIPOYL"/>
    <property type="match status" value="1"/>
</dbReference>
<feature type="binding site" evidence="15">
    <location>
        <position position="416"/>
    </location>
    <ligand>
        <name>FAD</name>
        <dbReference type="ChEBI" id="CHEBI:57692"/>
    </ligand>
</feature>
<keyword evidence="12 17" id="KW-0676">Redox-active center</keyword>
<dbReference type="Gene3D" id="2.40.50.100">
    <property type="match status" value="1"/>
</dbReference>
<dbReference type="NCBIfam" id="TIGR01350">
    <property type="entry name" value="lipoamide_DH"/>
    <property type="match status" value="1"/>
</dbReference>